<proteinExistence type="predicted"/>
<evidence type="ECO:0000313" key="2">
    <source>
        <dbReference type="EMBL" id="PEH44800.1"/>
    </source>
</evidence>
<feature type="region of interest" description="Disordered" evidence="1">
    <location>
        <begin position="33"/>
        <end position="81"/>
    </location>
</feature>
<dbReference type="EMBL" id="PDEB01000004">
    <property type="protein sequence ID" value="PEH44800.1"/>
    <property type="molecule type" value="Genomic_DNA"/>
</dbReference>
<sequence length="831" mass="91665">MKTSKKLLHSSLILGLTFGNISGPVVEAVSSLESVERSAIGSTSKTDSTSTSEKKKEKTTATTAKEKSTTESKKKTEKESVKLLEGESLLQGDTLLRSLAQPIPDNLPETDYNNDILISGWMVREVQRRITANFSPQTDNYVVGDTIAADDLFSGYSGIATPQNHSGFPTSLLTITPYNVNVLQRIAFSPTFGVTIYYMDVISESGNWRMRMLPTDDAVGKILAGKLNATFTRLKVAPPQEEVFKVPRLPVNYGWNSSAGTHLNTFVVPAEFKVDVPLTIGALTAKEKSGTHALELHAAVPDPKEYVDVGNSRGNVSYQWEVAPDTSKLGVQPVRVRVSDQTGRSVTTTFNISIEKLITPKSGTFDILQYDKVPDPKDYFDVVTAQKYTLEWINNPSTSTVGVQTWRARVKTEDGREAEAEIKMNIKRNEGLTIKLKPMENRSIGKTYPTLATSFKNYVESVTMHGREIDMNTVEFVPEESIEPKNDVVGRHSVKMTLQTKHPDSGTIIKGSAETSVNVSWGQTILMRAKDGRSAGAFSLNLDSSNASNATIVMRRGLDSPWNEAVNPNAQQFAPYYKFEVLRNGNEIYAQEIHNRSTLQEISDAFGRPNKAITVQMNDLIKITHPEKSANSSVVMIDEKEHDFTYGSDYAYYRVTQNGFVPAPVVEAESAGKVFVLGEDTRNIDSASLIENATINGEKLDKSEYTVEALGHFDTSTIGSRKMRVRINMKDGIASEEFEINYSVGWGSTFVLKGLNDTTVGAYSLLNQNGQWALQSSQGVNGTNLSGFVNNHFGRETYYSIEVLDGSTRKYNYEVAGNRSIREAINGFNNG</sequence>
<dbReference type="RefSeq" id="WP_016176601.1">
    <property type="nucleotide sequence ID" value="NZ_CABGLT010000013.1"/>
</dbReference>
<dbReference type="AlphaFoldDB" id="A0AB36S7J6"/>
<name>A0AB36S7J6_9ENTE</name>
<feature type="compositionally biased region" description="Basic and acidic residues" evidence="1">
    <location>
        <begin position="52"/>
        <end position="81"/>
    </location>
</feature>
<reference evidence="2 3" key="1">
    <citation type="submission" date="2017-09" db="EMBL/GenBank/DDBJ databases">
        <title>FDA dAtabase for Regulatory Grade micrObial Sequences (FDA-ARGOS): Supporting development and validation of Infectious Disease Dx tests.</title>
        <authorList>
            <person name="Minogue T."/>
            <person name="Wolcott M."/>
            <person name="Wasieloski L."/>
            <person name="Aguilar W."/>
            <person name="Moore D."/>
            <person name="Tallon L.J."/>
            <person name="Sadzewicz L."/>
            <person name="Ott S."/>
            <person name="Zhao X."/>
            <person name="Nagaraj S."/>
            <person name="Vavikolanu K."/>
            <person name="Aluvathingal J."/>
            <person name="Nadendla S."/>
            <person name="Sichtig H."/>
        </authorList>
    </citation>
    <scope>NUCLEOTIDE SEQUENCE [LARGE SCALE GENOMIC DNA]</scope>
    <source>
        <strain evidence="2 3">FDAARGOS_396</strain>
    </source>
</reference>
<dbReference type="Proteomes" id="UP000220669">
    <property type="component" value="Unassembled WGS sequence"/>
</dbReference>
<evidence type="ECO:0008006" key="4">
    <source>
        <dbReference type="Google" id="ProtNLM"/>
    </source>
</evidence>
<evidence type="ECO:0000256" key="1">
    <source>
        <dbReference type="SAM" id="MobiDB-lite"/>
    </source>
</evidence>
<feature type="compositionally biased region" description="Low complexity" evidence="1">
    <location>
        <begin position="42"/>
        <end position="51"/>
    </location>
</feature>
<gene>
    <name evidence="2" type="ORF">CRM96_07170</name>
</gene>
<protein>
    <recommendedName>
        <fullName evidence="4">Wall-associated protein</fullName>
    </recommendedName>
</protein>
<organism evidence="2 3">
    <name type="scientific">Enterococcus durans</name>
    <dbReference type="NCBI Taxonomy" id="53345"/>
    <lineage>
        <taxon>Bacteria</taxon>
        <taxon>Bacillati</taxon>
        <taxon>Bacillota</taxon>
        <taxon>Bacilli</taxon>
        <taxon>Lactobacillales</taxon>
        <taxon>Enterococcaceae</taxon>
        <taxon>Enterococcus</taxon>
    </lineage>
</organism>
<accession>A0AB36S7J6</accession>
<evidence type="ECO:0000313" key="3">
    <source>
        <dbReference type="Proteomes" id="UP000220669"/>
    </source>
</evidence>
<comment type="caution">
    <text evidence="2">The sequence shown here is derived from an EMBL/GenBank/DDBJ whole genome shotgun (WGS) entry which is preliminary data.</text>
</comment>